<evidence type="ECO:0008006" key="6">
    <source>
        <dbReference type="Google" id="ProtNLM"/>
    </source>
</evidence>
<gene>
    <name evidence="4" type="ORF">BCR34DRAFT_79550</name>
</gene>
<reference evidence="4 5" key="1">
    <citation type="submission" date="2016-07" db="EMBL/GenBank/DDBJ databases">
        <title>Pervasive Adenine N6-methylation of Active Genes in Fungi.</title>
        <authorList>
            <consortium name="DOE Joint Genome Institute"/>
            <person name="Mondo S.J."/>
            <person name="Dannebaum R.O."/>
            <person name="Kuo R.C."/>
            <person name="Labutti K."/>
            <person name="Haridas S."/>
            <person name="Kuo A."/>
            <person name="Salamov A."/>
            <person name="Ahrendt S.R."/>
            <person name="Lipzen A."/>
            <person name="Sullivan W."/>
            <person name="Andreopoulos W.B."/>
            <person name="Clum A."/>
            <person name="Lindquist E."/>
            <person name="Daum C."/>
            <person name="Ramamoorthy G.K."/>
            <person name="Gryganskyi A."/>
            <person name="Culley D."/>
            <person name="Magnuson J.K."/>
            <person name="James T.Y."/>
            <person name="O'Malley M.A."/>
            <person name="Stajich J.E."/>
            <person name="Spatafora J.W."/>
            <person name="Visel A."/>
            <person name="Grigoriev I.V."/>
        </authorList>
    </citation>
    <scope>NUCLEOTIDE SEQUENCE [LARGE SCALE GENOMIC DNA]</scope>
    <source>
        <strain evidence="4 5">CBS 115471</strain>
    </source>
</reference>
<keyword evidence="3" id="KW-0472">Membrane</keyword>
<dbReference type="STRING" id="1231657.A0A1Y1YXP6"/>
<evidence type="ECO:0000256" key="1">
    <source>
        <dbReference type="ARBA" id="ARBA00004123"/>
    </source>
</evidence>
<dbReference type="GO" id="GO:0005634">
    <property type="term" value="C:nucleus"/>
    <property type="evidence" value="ECO:0007669"/>
    <property type="project" value="UniProtKB-SubCell"/>
</dbReference>
<evidence type="ECO:0000256" key="3">
    <source>
        <dbReference type="SAM" id="Phobius"/>
    </source>
</evidence>
<dbReference type="InterPro" id="IPR021858">
    <property type="entry name" value="Fun_TF"/>
</dbReference>
<dbReference type="GO" id="GO:0045944">
    <property type="term" value="P:positive regulation of transcription by RNA polymerase II"/>
    <property type="evidence" value="ECO:0007669"/>
    <property type="project" value="TreeGrafter"/>
</dbReference>
<dbReference type="Pfam" id="PF11951">
    <property type="entry name" value="Fungal_trans_2"/>
    <property type="match status" value="1"/>
</dbReference>
<dbReference type="InterPro" id="IPR001138">
    <property type="entry name" value="Zn2Cys6_DnaBD"/>
</dbReference>
<comment type="caution">
    <text evidence="4">The sequence shown here is derived from an EMBL/GenBank/DDBJ whole genome shotgun (WGS) entry which is preliminary data.</text>
</comment>
<protein>
    <recommendedName>
        <fullName evidence="6">Zn(2)-C6 fungal-type domain-containing protein</fullName>
    </recommendedName>
</protein>
<keyword evidence="3" id="KW-1133">Transmembrane helix</keyword>
<evidence type="ECO:0000313" key="5">
    <source>
        <dbReference type="Proteomes" id="UP000193144"/>
    </source>
</evidence>
<accession>A0A1Y1YXP6</accession>
<feature type="transmembrane region" description="Helical" evidence="3">
    <location>
        <begin position="393"/>
        <end position="411"/>
    </location>
</feature>
<dbReference type="GO" id="GO:0000976">
    <property type="term" value="F:transcription cis-regulatory region binding"/>
    <property type="evidence" value="ECO:0007669"/>
    <property type="project" value="TreeGrafter"/>
</dbReference>
<sequence length="513" mass="56941">MCSLVCRARRVKCMENVFHDVHNLLNGFVGDEVKPVCGPCRKKRRPCGWQPCGITMREYRPNAVSNATEVEGADCEDVGGDGISRPDVSSPYHLQPPNFHHASPLITSPDALSDTLSATYPTVRTPLQQQLSYPEAALVHHYAQHLGRWLDCTDALRQFTLRIPVLVKQSPLLLHAVLSFGARHCGDAETADQAYHCCLSLLIERLGLSSATHDDALLCAIVILRVFEQLNVPVATGSDHEQHLAGCSAILRASQGQTIDPSAPTLREAAFWVYVRQCLYNASINQQPPNLDVNIRLHPAASTFQFADPLATLKGETAWANNMTWLCASVVQFCFGGGADAHLELSGRLHRWRELWNDVQQWSNDRPTTFDPIWAGPAGNDHIFPRALFAADWHVMAFGFFNFACLLLLTYKPAPRFAVRNLGGNLRETDHRILDHARAICGSCEGSPATVPALITLCHSVFIWGPLMTDAVERQGVLRLLTNFEDAHVWPTTWIANALREEWGMQAQIVHNS</sequence>
<proteinExistence type="predicted"/>
<dbReference type="CDD" id="cd00067">
    <property type="entry name" value="GAL4"/>
    <property type="match status" value="1"/>
</dbReference>
<dbReference type="PANTHER" id="PTHR37534:SF25">
    <property type="entry name" value="ZN(II)2CYS6 TRANSCRIPTION FACTOR (EUROFUNG)"/>
    <property type="match status" value="1"/>
</dbReference>
<keyword evidence="5" id="KW-1185">Reference proteome</keyword>
<keyword evidence="2" id="KW-0539">Nucleus</keyword>
<dbReference type="PANTHER" id="PTHR37534">
    <property type="entry name" value="TRANSCRIPTIONAL ACTIVATOR PROTEIN UGA3"/>
    <property type="match status" value="1"/>
</dbReference>
<dbReference type="OrthoDB" id="4525710at2759"/>
<dbReference type="GO" id="GO:0000981">
    <property type="term" value="F:DNA-binding transcription factor activity, RNA polymerase II-specific"/>
    <property type="evidence" value="ECO:0007669"/>
    <property type="project" value="InterPro"/>
</dbReference>
<dbReference type="EMBL" id="MCFA01000155">
    <property type="protein sequence ID" value="ORY02664.1"/>
    <property type="molecule type" value="Genomic_DNA"/>
</dbReference>
<keyword evidence="3" id="KW-0812">Transmembrane</keyword>
<comment type="subcellular location">
    <subcellularLocation>
        <location evidence="1">Nucleus</location>
    </subcellularLocation>
</comment>
<evidence type="ECO:0000256" key="2">
    <source>
        <dbReference type="ARBA" id="ARBA00023242"/>
    </source>
</evidence>
<evidence type="ECO:0000313" key="4">
    <source>
        <dbReference type="EMBL" id="ORY02664.1"/>
    </source>
</evidence>
<organism evidence="4 5">
    <name type="scientific">Clohesyomyces aquaticus</name>
    <dbReference type="NCBI Taxonomy" id="1231657"/>
    <lineage>
        <taxon>Eukaryota</taxon>
        <taxon>Fungi</taxon>
        <taxon>Dikarya</taxon>
        <taxon>Ascomycota</taxon>
        <taxon>Pezizomycotina</taxon>
        <taxon>Dothideomycetes</taxon>
        <taxon>Pleosporomycetidae</taxon>
        <taxon>Pleosporales</taxon>
        <taxon>Lindgomycetaceae</taxon>
        <taxon>Clohesyomyces</taxon>
    </lineage>
</organism>
<name>A0A1Y1YXP6_9PLEO</name>
<dbReference type="GO" id="GO:0008270">
    <property type="term" value="F:zinc ion binding"/>
    <property type="evidence" value="ECO:0007669"/>
    <property type="project" value="InterPro"/>
</dbReference>
<dbReference type="AlphaFoldDB" id="A0A1Y1YXP6"/>
<dbReference type="Proteomes" id="UP000193144">
    <property type="component" value="Unassembled WGS sequence"/>
</dbReference>